<sequence>MKKLHTLLLLAATAFLGSCKNDEWVFPDFEYTTVYFAYQSPVRTITLGEDLYDTSLDNARKCKIMATKGGAYTNKTDITVDINVDNSLCDRLSFGANGQKVLPMPANYYSLAANQIVIPKGSITGGVEVQLTDAFFADPAAIKNTYVIPVVMSKVQNADSLLRGKTTLASPRRTVGSDWDITPKDYILYAVKYVNPWHATYLRRGKDVITGKGGNTAINKTLVRRGAYIENGEVCNLTTRSLQQVVFTNAIKGTDGTDMPFRLIMKFDEVNHCTITTDATNYTVKGTGQFVKRGDLKSWGNQDRDVLYLNYEVDFNNAHLTTTDTLVVRNRGVVAETFIPVYQ</sequence>
<dbReference type="Proteomes" id="UP000011058">
    <property type="component" value="Chromosome"/>
</dbReference>
<dbReference type="Gene3D" id="2.40.128.420">
    <property type="match status" value="1"/>
</dbReference>
<evidence type="ECO:0000259" key="1">
    <source>
        <dbReference type="Pfam" id="PF08522"/>
    </source>
</evidence>
<gene>
    <name evidence="3" type="ORF">FAES_2348</name>
</gene>
<evidence type="ECO:0000259" key="2">
    <source>
        <dbReference type="Pfam" id="PF18620"/>
    </source>
</evidence>
<dbReference type="AlphaFoldDB" id="I0K8A4"/>
<dbReference type="InterPro" id="IPR013728">
    <property type="entry name" value="BT_3987-like_N"/>
</dbReference>
<feature type="domain" description="DUF5627" evidence="2">
    <location>
        <begin position="196"/>
        <end position="332"/>
    </location>
</feature>
<evidence type="ECO:0000313" key="4">
    <source>
        <dbReference type="Proteomes" id="UP000011058"/>
    </source>
</evidence>
<evidence type="ECO:0008006" key="5">
    <source>
        <dbReference type="Google" id="ProtNLM"/>
    </source>
</evidence>
<dbReference type="KEGG" id="fae:FAES_2348"/>
<feature type="domain" description="BT-3987-like N-terminal" evidence="1">
    <location>
        <begin position="33"/>
        <end position="158"/>
    </location>
</feature>
<dbReference type="PROSITE" id="PS51257">
    <property type="entry name" value="PROKAR_LIPOPROTEIN"/>
    <property type="match status" value="1"/>
</dbReference>
<dbReference type="Pfam" id="PF08522">
    <property type="entry name" value="BT_3987-like_N"/>
    <property type="match status" value="1"/>
</dbReference>
<keyword evidence="4" id="KW-1185">Reference proteome</keyword>
<reference evidence="3 4" key="1">
    <citation type="journal article" date="2012" name="J. Bacteriol.">
        <title>Genome Sequence of Fibrella aestuarina BUZ 2T, a Filamentous Marine Bacterium.</title>
        <authorList>
            <person name="Filippini M."/>
            <person name="Qi W."/>
            <person name="Blom J."/>
            <person name="Goesmann A."/>
            <person name="Smits T.H."/>
            <person name="Bagheri H.C."/>
        </authorList>
    </citation>
    <scope>NUCLEOTIDE SEQUENCE [LARGE SCALE GENOMIC DNA]</scope>
    <source>
        <strain evidence="4">BUZ 2T</strain>
    </source>
</reference>
<evidence type="ECO:0000313" key="3">
    <source>
        <dbReference type="EMBL" id="CCH00357.1"/>
    </source>
</evidence>
<dbReference type="HOGENOM" id="CLU_074809_0_0_10"/>
<dbReference type="EMBL" id="HE796683">
    <property type="protein sequence ID" value="CCH00357.1"/>
    <property type="molecule type" value="Genomic_DNA"/>
</dbReference>
<accession>I0K8A4</accession>
<dbReference type="STRING" id="1166018.FAES_2348"/>
<dbReference type="PATRIC" id="fig|1166018.3.peg.4108"/>
<dbReference type="eggNOG" id="ENOG502Z7NF">
    <property type="taxonomic scope" value="Bacteria"/>
</dbReference>
<dbReference type="Gene3D" id="2.60.40.1740">
    <property type="entry name" value="hypothetical protein (bacova_03559)"/>
    <property type="match status" value="1"/>
</dbReference>
<dbReference type="InterPro" id="IPR040580">
    <property type="entry name" value="DUF5627"/>
</dbReference>
<dbReference type="RefSeq" id="WP_015331456.1">
    <property type="nucleotide sequence ID" value="NC_020054.1"/>
</dbReference>
<name>I0K8A4_9BACT</name>
<dbReference type="Pfam" id="PF18620">
    <property type="entry name" value="DUF5627"/>
    <property type="match status" value="1"/>
</dbReference>
<proteinExistence type="predicted"/>
<protein>
    <recommendedName>
        <fullName evidence="5">Adhesin</fullName>
    </recommendedName>
</protein>
<organism evidence="3 4">
    <name type="scientific">Fibrella aestuarina BUZ 2</name>
    <dbReference type="NCBI Taxonomy" id="1166018"/>
    <lineage>
        <taxon>Bacteria</taxon>
        <taxon>Pseudomonadati</taxon>
        <taxon>Bacteroidota</taxon>
        <taxon>Cytophagia</taxon>
        <taxon>Cytophagales</taxon>
        <taxon>Spirosomataceae</taxon>
        <taxon>Fibrella</taxon>
    </lineage>
</organism>